<feature type="transmembrane region" description="Helical" evidence="1">
    <location>
        <begin position="111"/>
        <end position="134"/>
    </location>
</feature>
<keyword evidence="1" id="KW-1133">Transmembrane helix</keyword>
<protein>
    <submittedName>
        <fullName evidence="2">Uncharacterized protein</fullName>
    </submittedName>
</protein>
<keyword evidence="3" id="KW-1185">Reference proteome</keyword>
<organism evidence="2 3">
    <name type="scientific">Amycolatopsis saalfeldensis</name>
    <dbReference type="NCBI Taxonomy" id="394193"/>
    <lineage>
        <taxon>Bacteria</taxon>
        <taxon>Bacillati</taxon>
        <taxon>Actinomycetota</taxon>
        <taxon>Actinomycetes</taxon>
        <taxon>Pseudonocardiales</taxon>
        <taxon>Pseudonocardiaceae</taxon>
        <taxon>Amycolatopsis</taxon>
    </lineage>
</organism>
<gene>
    <name evidence="2" type="ORF">SAMN04489732_10115</name>
</gene>
<evidence type="ECO:0000313" key="3">
    <source>
        <dbReference type="Proteomes" id="UP000198582"/>
    </source>
</evidence>
<dbReference type="EMBL" id="FOEF01000001">
    <property type="protein sequence ID" value="SEO43691.1"/>
    <property type="molecule type" value="Genomic_DNA"/>
</dbReference>
<dbReference type="AlphaFoldDB" id="A0A1H8PPK0"/>
<dbReference type="RefSeq" id="WP_091610673.1">
    <property type="nucleotide sequence ID" value="NZ_FOEF01000001.1"/>
</dbReference>
<proteinExistence type="predicted"/>
<reference evidence="3" key="1">
    <citation type="submission" date="2016-10" db="EMBL/GenBank/DDBJ databases">
        <authorList>
            <person name="Varghese N."/>
            <person name="Submissions S."/>
        </authorList>
    </citation>
    <scope>NUCLEOTIDE SEQUENCE [LARGE SCALE GENOMIC DNA]</scope>
    <source>
        <strain evidence="3">DSM 44993</strain>
    </source>
</reference>
<keyword evidence="1" id="KW-0812">Transmembrane</keyword>
<keyword evidence="1" id="KW-0472">Membrane</keyword>
<dbReference type="OrthoDB" id="4570818at2"/>
<accession>A0A1H8PPK0</accession>
<evidence type="ECO:0000313" key="2">
    <source>
        <dbReference type="EMBL" id="SEO43691.1"/>
    </source>
</evidence>
<feature type="transmembrane region" description="Helical" evidence="1">
    <location>
        <begin position="12"/>
        <end position="33"/>
    </location>
</feature>
<dbReference type="Proteomes" id="UP000198582">
    <property type="component" value="Unassembled WGS sequence"/>
</dbReference>
<evidence type="ECO:0000256" key="1">
    <source>
        <dbReference type="SAM" id="Phobius"/>
    </source>
</evidence>
<sequence length="138" mass="13990">MDSVISSLSGFVGGLNPVVQFLAVFVIGIVPFLESHLGAFVGTLTGVPVVLAALAAIGGSLLALAVATRAGGAVARRVAARRTSGPSPRAEKVLALSTFIMLSAGLDRRKVLTWQITAVVAWGIAFASIAFGTVDALS</sequence>
<feature type="transmembrane region" description="Helical" evidence="1">
    <location>
        <begin position="39"/>
        <end position="67"/>
    </location>
</feature>
<name>A0A1H8PPK0_9PSEU</name>